<protein>
    <submittedName>
        <fullName evidence="3">L-alanine-DL-glutamate epimerase</fullName>
    </submittedName>
</protein>
<dbReference type="InterPro" id="IPR018110">
    <property type="entry name" value="Mandel_Rmase/mucon_lact_enz_CS"/>
</dbReference>
<dbReference type="InterPro" id="IPR034593">
    <property type="entry name" value="DgoD-like"/>
</dbReference>
<dbReference type="PROSITE" id="PS00909">
    <property type="entry name" value="MR_MLE_2"/>
    <property type="match status" value="1"/>
</dbReference>
<dbReference type="CDD" id="cd03316">
    <property type="entry name" value="MR_like"/>
    <property type="match status" value="1"/>
</dbReference>
<sequence length="384" mass="40861">MSGPDPDLDIRTIEAFPISLPLVDGPRLALGRAVKRDAVIVKVTTAGGLVGYGEAHHGRAAGVVARIVDSVLPDLVLPASALDVVGIWRRVYDGQLRSHGLGAATVLAMSGLDMALWDIRGKAARWPLYRMLGGTRRDLPAYAGGVALGWQPVPRLVEEVAAATARGYRAVKLRVGERPDLDAARVSAVRAADERLTIMVDANTAYSPGELVRALPSFEETGVEWIEEPFAPQAVDSYRRAAGLTRIRLAAGENLYTRYEFAPVLRSGFLGEVQPDVAKTGGVTEFMRIAALASAAGVRVSPHSSVTGLSQAATVHVLSAIDNPGFYESDVTPEHAFRERLTSTPHDTSSPGTVRALDAPGLGVRVDEDFIAAHPFVPGPNFVP</sequence>
<evidence type="ECO:0000313" key="3">
    <source>
        <dbReference type="EMBL" id="SFI70130.1"/>
    </source>
</evidence>
<dbReference type="SMART" id="SM00922">
    <property type="entry name" value="MR_MLE"/>
    <property type="match status" value="1"/>
</dbReference>
<dbReference type="SFLD" id="SFLDG00179">
    <property type="entry name" value="mandelate_racemase"/>
    <property type="match status" value="1"/>
</dbReference>
<organism evidence="3 4">
    <name type="scientific">Amycolatopsis sacchari</name>
    <dbReference type="NCBI Taxonomy" id="115433"/>
    <lineage>
        <taxon>Bacteria</taxon>
        <taxon>Bacillati</taxon>
        <taxon>Actinomycetota</taxon>
        <taxon>Actinomycetes</taxon>
        <taxon>Pseudonocardiales</taxon>
        <taxon>Pseudonocardiaceae</taxon>
        <taxon>Amycolatopsis</taxon>
    </lineage>
</organism>
<dbReference type="PANTHER" id="PTHR48080:SF2">
    <property type="entry name" value="D-GALACTONATE DEHYDRATASE"/>
    <property type="match status" value="1"/>
</dbReference>
<dbReference type="EMBL" id="FORP01000001">
    <property type="protein sequence ID" value="SFI70130.1"/>
    <property type="molecule type" value="Genomic_DNA"/>
</dbReference>
<dbReference type="RefSeq" id="WP_218153375.1">
    <property type="nucleotide sequence ID" value="NZ_FORP01000001.1"/>
</dbReference>
<dbReference type="InterPro" id="IPR036849">
    <property type="entry name" value="Enolase-like_C_sf"/>
</dbReference>
<dbReference type="Proteomes" id="UP000199025">
    <property type="component" value="Unassembled WGS sequence"/>
</dbReference>
<reference evidence="3 4" key="1">
    <citation type="submission" date="2016-10" db="EMBL/GenBank/DDBJ databases">
        <authorList>
            <person name="de Groot N.N."/>
        </authorList>
    </citation>
    <scope>NUCLEOTIDE SEQUENCE [LARGE SCALE GENOMIC DNA]</scope>
    <source>
        <strain evidence="3 4">DSM 44468</strain>
    </source>
</reference>
<dbReference type="InterPro" id="IPR029065">
    <property type="entry name" value="Enolase_C-like"/>
</dbReference>
<dbReference type="PANTHER" id="PTHR48080">
    <property type="entry name" value="D-GALACTONATE DEHYDRATASE-RELATED"/>
    <property type="match status" value="1"/>
</dbReference>
<dbReference type="GO" id="GO:0009063">
    <property type="term" value="P:amino acid catabolic process"/>
    <property type="evidence" value="ECO:0007669"/>
    <property type="project" value="InterPro"/>
</dbReference>
<accession>A0A1I3KCR1</accession>
<gene>
    <name evidence="3" type="ORF">SAMN05421835_101501</name>
</gene>
<keyword evidence="4" id="KW-1185">Reference proteome</keyword>
<evidence type="ECO:0000259" key="2">
    <source>
        <dbReference type="SMART" id="SM00922"/>
    </source>
</evidence>
<name>A0A1I3KCR1_9PSEU</name>
<evidence type="ECO:0000256" key="1">
    <source>
        <dbReference type="ARBA" id="ARBA00023239"/>
    </source>
</evidence>
<dbReference type="STRING" id="115433.SAMN05421835_101501"/>
<dbReference type="InterPro" id="IPR013341">
    <property type="entry name" value="Mandelate_racemase_N_dom"/>
</dbReference>
<dbReference type="SUPFAM" id="SSF51604">
    <property type="entry name" value="Enolase C-terminal domain-like"/>
    <property type="match status" value="1"/>
</dbReference>
<evidence type="ECO:0000313" key="4">
    <source>
        <dbReference type="Proteomes" id="UP000199025"/>
    </source>
</evidence>
<feature type="domain" description="Mandelate racemase/muconate lactonizing enzyme C-terminal" evidence="2">
    <location>
        <begin position="153"/>
        <end position="248"/>
    </location>
</feature>
<dbReference type="InterPro" id="IPR013342">
    <property type="entry name" value="Mandelate_racemase_C"/>
</dbReference>
<dbReference type="Pfam" id="PF02746">
    <property type="entry name" value="MR_MLE_N"/>
    <property type="match status" value="1"/>
</dbReference>
<keyword evidence="1" id="KW-0456">Lyase</keyword>
<dbReference type="SFLD" id="SFLDS00001">
    <property type="entry name" value="Enolase"/>
    <property type="match status" value="1"/>
</dbReference>
<dbReference type="SUPFAM" id="SSF54826">
    <property type="entry name" value="Enolase N-terminal domain-like"/>
    <property type="match status" value="1"/>
</dbReference>
<dbReference type="AlphaFoldDB" id="A0A1I3KCR1"/>
<dbReference type="InterPro" id="IPR029017">
    <property type="entry name" value="Enolase-like_N"/>
</dbReference>
<dbReference type="Gene3D" id="3.20.20.120">
    <property type="entry name" value="Enolase-like C-terminal domain"/>
    <property type="match status" value="1"/>
</dbReference>
<proteinExistence type="predicted"/>
<dbReference type="GO" id="GO:0016829">
    <property type="term" value="F:lyase activity"/>
    <property type="evidence" value="ECO:0007669"/>
    <property type="project" value="UniProtKB-KW"/>
</dbReference>
<dbReference type="Pfam" id="PF13378">
    <property type="entry name" value="MR_MLE_C"/>
    <property type="match status" value="1"/>
</dbReference>
<dbReference type="Gene3D" id="3.30.390.10">
    <property type="entry name" value="Enolase-like, N-terminal domain"/>
    <property type="match status" value="1"/>
</dbReference>